<dbReference type="EMBL" id="JRES01000005">
    <property type="protein sequence ID" value="KNC34983.1"/>
    <property type="molecule type" value="Genomic_DNA"/>
</dbReference>
<dbReference type="Proteomes" id="UP000037069">
    <property type="component" value="Unassembled WGS sequence"/>
</dbReference>
<keyword evidence="2" id="KW-1185">Reference proteome</keyword>
<organism evidence="1 2">
    <name type="scientific">Lucilia cuprina</name>
    <name type="common">Green bottle fly</name>
    <name type="synonym">Australian sheep blowfly</name>
    <dbReference type="NCBI Taxonomy" id="7375"/>
    <lineage>
        <taxon>Eukaryota</taxon>
        <taxon>Metazoa</taxon>
        <taxon>Ecdysozoa</taxon>
        <taxon>Arthropoda</taxon>
        <taxon>Hexapoda</taxon>
        <taxon>Insecta</taxon>
        <taxon>Pterygota</taxon>
        <taxon>Neoptera</taxon>
        <taxon>Endopterygota</taxon>
        <taxon>Diptera</taxon>
        <taxon>Brachycera</taxon>
        <taxon>Muscomorpha</taxon>
        <taxon>Oestroidea</taxon>
        <taxon>Calliphoridae</taxon>
        <taxon>Luciliinae</taxon>
        <taxon>Lucilia</taxon>
    </lineage>
</organism>
<evidence type="ECO:0000313" key="1">
    <source>
        <dbReference type="EMBL" id="KNC34983.1"/>
    </source>
</evidence>
<dbReference type="OrthoDB" id="5103at2759"/>
<reference evidence="1 2" key="1">
    <citation type="journal article" date="2015" name="Nat. Commun.">
        <title>Lucilia cuprina genome unlocks parasitic fly biology to underpin future interventions.</title>
        <authorList>
            <person name="Anstead C.A."/>
            <person name="Korhonen P.K."/>
            <person name="Young N.D."/>
            <person name="Hall R.S."/>
            <person name="Jex A.R."/>
            <person name="Murali S.C."/>
            <person name="Hughes D.S."/>
            <person name="Lee S.F."/>
            <person name="Perry T."/>
            <person name="Stroehlein A.J."/>
            <person name="Ansell B.R."/>
            <person name="Breugelmans B."/>
            <person name="Hofmann A."/>
            <person name="Qu J."/>
            <person name="Dugan S."/>
            <person name="Lee S.L."/>
            <person name="Chao H."/>
            <person name="Dinh H."/>
            <person name="Han Y."/>
            <person name="Doddapaneni H.V."/>
            <person name="Worley K.C."/>
            <person name="Muzny D.M."/>
            <person name="Ioannidis P."/>
            <person name="Waterhouse R.M."/>
            <person name="Zdobnov E.M."/>
            <person name="James P.J."/>
            <person name="Bagnall N.H."/>
            <person name="Kotze A.C."/>
            <person name="Gibbs R.A."/>
            <person name="Richards S."/>
            <person name="Batterham P."/>
            <person name="Gasser R.B."/>
        </authorList>
    </citation>
    <scope>NUCLEOTIDE SEQUENCE [LARGE SCALE GENOMIC DNA]</scope>
    <source>
        <strain evidence="1 2">LS</strain>
        <tissue evidence="1">Full body</tissue>
    </source>
</reference>
<accession>A0A0L0CRM3</accession>
<comment type="caution">
    <text evidence="1">The sequence shown here is derived from an EMBL/GenBank/DDBJ whole genome shotgun (WGS) entry which is preliminary data.</text>
</comment>
<gene>
    <name evidence="1" type="ORF">FF38_12269</name>
</gene>
<name>A0A0L0CRM3_LUCCU</name>
<dbReference type="AlphaFoldDB" id="A0A0L0CRM3"/>
<sequence length="919" mass="108071">MSVKEFELDYNKYINYDAETNIAQCLVPECHTVFMGKKKIGLKRHYQQVHNMNIQENDNSVAPTTAATTTTTTTTTNATNQNIHNSPNNTDPTQMQYSIKYVNDNKPAKGKHIEHNDGEANDDKGYRTFLVADYVDYNRETNVSKCLIKNCERPMSGRRTGNIKRHYHKVHNFVIVHDNQETLRAMGKELTEYYNNDTYADTRIEEEIPEEQMADLGDQQTSINFEQFIDYDPLINKSLCKVPGCKAYLVGLKPFSIKRHYGLVHNYDIESNGAKPFDKSKYSKISNGQVTNTSIISVDDLVFYDVKSCTFQCLFINCNQTLEKELSVAKRHYHEKHKIIIARDSDNIPQRFYRKRKHHDMSSTSNYENEFMRDEPEYMEEMLEPTCFIKNELLSDDEQQQQPHSSKRANYNLNDYMKERESSTAYFIKKENPPEDEKPYQYLKQIHSPNMPALGLNKASFYQLCLGLVIERDISVQLFDDEKYFKPLLAPYEQALDCQMNSILMEDLLHKANNIIEEDLKEIFQNKIVCLELYVLRRENNYFLIFNVRFLEQEKVENKVIGFLPINKTTKIIPFAEFLNKFNIDEQQVYMKTIMPELLNDEEIYNICNTICRNNANIHNHPIYELHIILRQFLQKYSTDIKNWQELSEYQENEKDIIENLKGFGQYLENWPNTEEKLPESKLFFKALQIFWNLMEKLNGEQYVAGDLFRDWLCCELELKGELMKNNNNYAGKLYEDLYFCKNNLLEISEFAAALYLDVRFNFLGSRLLSEEHISQGKLLLCTLGERFNYYLTNNSNNPSPQDESNDDEYALLTQHINDTMPFKTEISLEDKLTNCVATKREPFSLDILKYWHNNRHDMADIRELIKIVLTFPASQGVLKYLQTNFSIATRDCNDKFDKCFIKFNHKILEKNSKRICEN</sequence>
<evidence type="ECO:0000313" key="2">
    <source>
        <dbReference type="Proteomes" id="UP000037069"/>
    </source>
</evidence>
<protein>
    <submittedName>
        <fullName evidence="1">Uncharacterized protein</fullName>
    </submittedName>
</protein>
<proteinExistence type="predicted"/>